<evidence type="ECO:0000313" key="2">
    <source>
        <dbReference type="EMBL" id="MBK0395568.1"/>
    </source>
</evidence>
<dbReference type="Pfam" id="PF04313">
    <property type="entry name" value="HSDR_N"/>
    <property type="match status" value="1"/>
</dbReference>
<gene>
    <name evidence="2" type="ORF">JDW22_02915</name>
</gene>
<feature type="domain" description="Restriction endonuclease type I HsdR N-terminal" evidence="1">
    <location>
        <begin position="7"/>
        <end position="111"/>
    </location>
</feature>
<reference evidence="2 3" key="1">
    <citation type="journal article" date="2021" name="Pathogens">
        <title>Isolation and Characterization of Kingella bonacorsii sp. nov., A Novel Kingella Species Detected in a Stable Periodontitis Subject.</title>
        <authorList>
            <person name="Antezack A."/>
            <person name="Boxberger M."/>
            <person name="Rolland C."/>
            <person name="Monnet-Corti V."/>
            <person name="La Scola B."/>
        </authorList>
    </citation>
    <scope>NUCLEOTIDE SEQUENCE [LARGE SCALE GENOMIC DNA]</scope>
    <source>
        <strain evidence="2 3">Marseille-Q4569</strain>
    </source>
</reference>
<organism evidence="2 3">
    <name type="scientific">Kingella bonacorsii</name>
    <dbReference type="NCBI Taxonomy" id="2796361"/>
    <lineage>
        <taxon>Bacteria</taxon>
        <taxon>Pseudomonadati</taxon>
        <taxon>Pseudomonadota</taxon>
        <taxon>Betaproteobacteria</taxon>
        <taxon>Neisseriales</taxon>
        <taxon>Neisseriaceae</taxon>
        <taxon>Kingella</taxon>
    </lineage>
</organism>
<protein>
    <submittedName>
        <fullName evidence="2">Type I restriction enzyme HsdR N-terminal domain-containing protein</fullName>
    </submittedName>
</protein>
<comment type="caution">
    <text evidence="2">The sequence shown here is derived from an EMBL/GenBank/DDBJ whole genome shotgun (WGS) entry which is preliminary data.</text>
</comment>
<accession>A0ABS1BQQ0</accession>
<dbReference type="EMBL" id="JAEHNZ010000001">
    <property type="protein sequence ID" value="MBK0395568.1"/>
    <property type="molecule type" value="Genomic_DNA"/>
</dbReference>
<dbReference type="Proteomes" id="UP000614058">
    <property type="component" value="Unassembled WGS sequence"/>
</dbReference>
<evidence type="ECO:0000259" key="1">
    <source>
        <dbReference type="Pfam" id="PF04313"/>
    </source>
</evidence>
<dbReference type="InterPro" id="IPR007409">
    <property type="entry name" value="Restrct_endonuc_type1_HsdR_N"/>
</dbReference>
<proteinExistence type="predicted"/>
<keyword evidence="3" id="KW-1185">Reference proteome</keyword>
<sequence>MSTLCNTEETTKQALILPLLDILGFSAYDPRKVKAEYQADFKGVKSGERVDYALFCDGKPVMFIEAKAYVEDLDNHCPQLARYFNATPEVSVCAITNGKEWRFFTDLNNKNIMDDDPFLTIDITTLNELDIAQLYQFRHDQFQPEALRSLAEESVYLSALTEAITTSLKEADTDFIRYIATRARVQRTLTQKFLESMQPLVKQAIQTAVSSMVVSGLNTPAESDNTADEDFKLPIVDPNNSKIVTTYAERQVLAFTQSILPDDAEIEAKDTETYYNILAFGKANRWILRYFDNKKRPSVIFPIQLEESDIQAIERNGLEMQGEHIIIDIPENIFRLSWLVRESYAFCCDDENFRRRGK</sequence>
<evidence type="ECO:0000313" key="3">
    <source>
        <dbReference type="Proteomes" id="UP000614058"/>
    </source>
</evidence>
<name>A0ABS1BQQ0_9NEIS</name>